<keyword evidence="8 12" id="KW-0675">Receptor</keyword>
<dbReference type="SUPFAM" id="SSF81321">
    <property type="entry name" value="Family A G protein-coupled receptor-like"/>
    <property type="match status" value="1"/>
</dbReference>
<protein>
    <submittedName>
        <fullName evidence="12">Tachykinin-like peptides receptor 86C</fullName>
    </submittedName>
</protein>
<keyword evidence="6" id="KW-0297">G-protein coupled receptor</keyword>
<gene>
    <name evidence="12" type="primary">TkR86C_6</name>
    <name evidence="12" type="ORF">FJT64_002823</name>
</gene>
<reference evidence="12 13" key="1">
    <citation type="submission" date="2019-07" db="EMBL/GenBank/DDBJ databases">
        <title>Draft genome assembly of a fouling barnacle, Amphibalanus amphitrite (Darwin, 1854): The first reference genome for Thecostraca.</title>
        <authorList>
            <person name="Kim W."/>
        </authorList>
    </citation>
    <scope>NUCLEOTIDE SEQUENCE [LARGE SCALE GENOMIC DNA]</scope>
    <source>
        <strain evidence="12">SNU_AA5</strain>
        <tissue evidence="12">Soma without cirri and trophi</tissue>
    </source>
</reference>
<feature type="transmembrane region" description="Helical" evidence="10">
    <location>
        <begin position="176"/>
        <end position="194"/>
    </location>
</feature>
<dbReference type="GO" id="GO:0004995">
    <property type="term" value="F:tachykinin receptor activity"/>
    <property type="evidence" value="ECO:0007669"/>
    <property type="project" value="InterPro"/>
</dbReference>
<evidence type="ECO:0000313" key="12">
    <source>
        <dbReference type="EMBL" id="KAF0304163.1"/>
    </source>
</evidence>
<dbReference type="PANTHER" id="PTHR46925:SF2">
    <property type="entry name" value="G-PROTEIN COUPLED RECEPTOR TKR-1-RELATED"/>
    <property type="match status" value="1"/>
</dbReference>
<dbReference type="InterPro" id="IPR000276">
    <property type="entry name" value="GPCR_Rhodpsn"/>
</dbReference>
<evidence type="ECO:0000259" key="11">
    <source>
        <dbReference type="PROSITE" id="PS50262"/>
    </source>
</evidence>
<name>A0A6A4WDV9_AMPAM</name>
<sequence>MNASTAPINSRGIRLIIQGSYAIIISHFNLNLIPPHVYPLILTFSIVHDKPIRAFAYNTPYLLAPEGSGDDCICCVYLGRYLVIVHPLRRRIRKCEAVSCIVVIWLSSAGLSTPCLLYSTIVSHRYNMIFLALTYILPMIAMAVSYTIIGHHLWGAQSIGVKTDRQMASIRSKRKLVRMFIIVVSTFALCWLPYQVYFVYTYHDTTLAKEEFVQSTPLRWVAKTIRTVDAFLFRERLRLTAAEAQVIRRCALSVACKFAAAAAAAWFGTLLPLRRLWT</sequence>
<evidence type="ECO:0000256" key="1">
    <source>
        <dbReference type="ARBA" id="ARBA00004651"/>
    </source>
</evidence>
<evidence type="ECO:0000256" key="3">
    <source>
        <dbReference type="ARBA" id="ARBA00022475"/>
    </source>
</evidence>
<dbReference type="OrthoDB" id="5981855at2759"/>
<dbReference type="GO" id="GO:0005886">
    <property type="term" value="C:plasma membrane"/>
    <property type="evidence" value="ECO:0007669"/>
    <property type="project" value="UniProtKB-SubCell"/>
</dbReference>
<evidence type="ECO:0000256" key="4">
    <source>
        <dbReference type="ARBA" id="ARBA00022692"/>
    </source>
</evidence>
<feature type="transmembrane region" description="Helical" evidence="10">
    <location>
        <begin position="251"/>
        <end position="273"/>
    </location>
</feature>
<keyword evidence="5 10" id="KW-1133">Transmembrane helix</keyword>
<dbReference type="InterPro" id="IPR001681">
    <property type="entry name" value="Neurokn_rcpt"/>
</dbReference>
<keyword evidence="7 10" id="KW-0472">Membrane</keyword>
<comment type="caution">
    <text evidence="12">The sequence shown here is derived from an EMBL/GenBank/DDBJ whole genome shotgun (WGS) entry which is preliminary data.</text>
</comment>
<evidence type="ECO:0000256" key="7">
    <source>
        <dbReference type="ARBA" id="ARBA00023136"/>
    </source>
</evidence>
<dbReference type="Proteomes" id="UP000440578">
    <property type="component" value="Unassembled WGS sequence"/>
</dbReference>
<evidence type="ECO:0000256" key="6">
    <source>
        <dbReference type="ARBA" id="ARBA00023040"/>
    </source>
</evidence>
<evidence type="ECO:0000256" key="2">
    <source>
        <dbReference type="ARBA" id="ARBA00010663"/>
    </source>
</evidence>
<dbReference type="PANTHER" id="PTHR46925">
    <property type="entry name" value="G-PROTEIN COUPLED RECEPTOR TKR-1-RELATED"/>
    <property type="match status" value="1"/>
</dbReference>
<dbReference type="EMBL" id="VIIS01000869">
    <property type="protein sequence ID" value="KAF0304163.1"/>
    <property type="molecule type" value="Genomic_DNA"/>
</dbReference>
<keyword evidence="3" id="KW-1003">Cell membrane</keyword>
<evidence type="ECO:0000256" key="10">
    <source>
        <dbReference type="SAM" id="Phobius"/>
    </source>
</evidence>
<dbReference type="Pfam" id="PF00001">
    <property type="entry name" value="7tm_1"/>
    <property type="match status" value="1"/>
</dbReference>
<dbReference type="AlphaFoldDB" id="A0A6A4WDV9"/>
<organism evidence="12 13">
    <name type="scientific">Amphibalanus amphitrite</name>
    <name type="common">Striped barnacle</name>
    <name type="synonym">Balanus amphitrite</name>
    <dbReference type="NCBI Taxonomy" id="1232801"/>
    <lineage>
        <taxon>Eukaryota</taxon>
        <taxon>Metazoa</taxon>
        <taxon>Ecdysozoa</taxon>
        <taxon>Arthropoda</taxon>
        <taxon>Crustacea</taxon>
        <taxon>Multicrustacea</taxon>
        <taxon>Cirripedia</taxon>
        <taxon>Thoracica</taxon>
        <taxon>Thoracicalcarea</taxon>
        <taxon>Balanomorpha</taxon>
        <taxon>Balanoidea</taxon>
        <taxon>Balanidae</taxon>
        <taxon>Amphibalaninae</taxon>
        <taxon>Amphibalanus</taxon>
    </lineage>
</organism>
<keyword evidence="4 10" id="KW-0812">Transmembrane</keyword>
<evidence type="ECO:0000256" key="8">
    <source>
        <dbReference type="ARBA" id="ARBA00023170"/>
    </source>
</evidence>
<dbReference type="PROSITE" id="PS50262">
    <property type="entry name" value="G_PROTEIN_RECEP_F1_2"/>
    <property type="match status" value="1"/>
</dbReference>
<feature type="domain" description="G-protein coupled receptors family 1 profile" evidence="11">
    <location>
        <begin position="73"/>
        <end position="233"/>
    </location>
</feature>
<dbReference type="Gene3D" id="1.20.1070.10">
    <property type="entry name" value="Rhodopsin 7-helix transmembrane proteins"/>
    <property type="match status" value="1"/>
</dbReference>
<keyword evidence="13" id="KW-1185">Reference proteome</keyword>
<comment type="subcellular location">
    <subcellularLocation>
        <location evidence="1">Cell membrane</location>
        <topology evidence="1">Multi-pass membrane protein</topology>
    </subcellularLocation>
</comment>
<comment type="similarity">
    <text evidence="2">Belongs to the G-protein coupled receptor 1 family.</text>
</comment>
<dbReference type="InterPro" id="IPR017452">
    <property type="entry name" value="GPCR_Rhodpsn_7TM"/>
</dbReference>
<keyword evidence="9" id="KW-0807">Transducer</keyword>
<feature type="transmembrane region" description="Helical" evidence="10">
    <location>
        <begin position="97"/>
        <end position="122"/>
    </location>
</feature>
<proteinExistence type="inferred from homology"/>
<feature type="transmembrane region" description="Helical" evidence="10">
    <location>
        <begin position="128"/>
        <end position="155"/>
    </location>
</feature>
<accession>A0A6A4WDV9</accession>
<evidence type="ECO:0000256" key="5">
    <source>
        <dbReference type="ARBA" id="ARBA00022989"/>
    </source>
</evidence>
<dbReference type="PRINTS" id="PR00237">
    <property type="entry name" value="GPCRRHODOPSN"/>
</dbReference>
<evidence type="ECO:0000256" key="9">
    <source>
        <dbReference type="ARBA" id="ARBA00023224"/>
    </source>
</evidence>
<evidence type="ECO:0000313" key="13">
    <source>
        <dbReference type="Proteomes" id="UP000440578"/>
    </source>
</evidence>